<dbReference type="EC" id="2.5.1.18" evidence="1"/>
<comment type="similarity">
    <text evidence="4">Belongs to the GST superfamily.</text>
</comment>
<proteinExistence type="inferred from homology"/>
<keyword evidence="7" id="KW-1185">Reference proteome</keyword>
<dbReference type="PANTHER" id="PTHR11260">
    <property type="entry name" value="GLUTATHIONE S-TRANSFERASE, GST, SUPERFAMILY, GST DOMAIN CONTAINING"/>
    <property type="match status" value="1"/>
</dbReference>
<evidence type="ECO:0000256" key="3">
    <source>
        <dbReference type="ARBA" id="ARBA00047960"/>
    </source>
</evidence>
<dbReference type="SFLD" id="SFLDG00358">
    <property type="entry name" value="Main_(cytGST)"/>
    <property type="match status" value="1"/>
</dbReference>
<evidence type="ECO:0000313" key="8">
    <source>
        <dbReference type="RefSeq" id="XP_010938161.1"/>
    </source>
</evidence>
<dbReference type="OrthoDB" id="4951845at2759"/>
<evidence type="ECO:0000313" key="7">
    <source>
        <dbReference type="Proteomes" id="UP000504607"/>
    </source>
</evidence>
<dbReference type="InterPro" id="IPR036249">
    <property type="entry name" value="Thioredoxin-like_sf"/>
</dbReference>
<dbReference type="Pfam" id="PF02798">
    <property type="entry name" value="GST_N"/>
    <property type="match status" value="1"/>
</dbReference>
<gene>
    <name evidence="8" type="primary">LOC105057288</name>
</gene>
<dbReference type="InterPro" id="IPR045074">
    <property type="entry name" value="GST_C_Tau"/>
</dbReference>
<keyword evidence="2" id="KW-0808">Transferase</keyword>
<dbReference type="InterPro" id="IPR004046">
    <property type="entry name" value="GST_C"/>
</dbReference>
<reference evidence="8" key="1">
    <citation type="submission" date="2025-08" db="UniProtKB">
        <authorList>
            <consortium name="RefSeq"/>
        </authorList>
    </citation>
    <scope>IDENTIFICATION</scope>
</reference>
<dbReference type="PROSITE" id="PS50405">
    <property type="entry name" value="GST_CTER"/>
    <property type="match status" value="1"/>
</dbReference>
<dbReference type="CDD" id="cd03058">
    <property type="entry name" value="GST_N_Tau"/>
    <property type="match status" value="1"/>
</dbReference>
<dbReference type="SFLD" id="SFLDS00019">
    <property type="entry name" value="Glutathione_Transferase_(cytos"/>
    <property type="match status" value="1"/>
</dbReference>
<dbReference type="InParanoid" id="A0A6I9S729"/>
<protein>
    <recommendedName>
        <fullName evidence="1">glutathione transferase</fullName>
        <ecNumber evidence="1">2.5.1.18</ecNumber>
    </recommendedName>
</protein>
<dbReference type="GO" id="GO:0004364">
    <property type="term" value="F:glutathione transferase activity"/>
    <property type="evidence" value="ECO:0007669"/>
    <property type="project" value="UniProtKB-EC"/>
</dbReference>
<evidence type="ECO:0000256" key="4">
    <source>
        <dbReference type="RuleBase" id="RU003494"/>
    </source>
</evidence>
<comment type="catalytic activity">
    <reaction evidence="3">
        <text>RX + glutathione = an S-substituted glutathione + a halide anion + H(+)</text>
        <dbReference type="Rhea" id="RHEA:16437"/>
        <dbReference type="ChEBI" id="CHEBI:15378"/>
        <dbReference type="ChEBI" id="CHEBI:16042"/>
        <dbReference type="ChEBI" id="CHEBI:17792"/>
        <dbReference type="ChEBI" id="CHEBI:57925"/>
        <dbReference type="ChEBI" id="CHEBI:90779"/>
        <dbReference type="EC" id="2.5.1.18"/>
    </reaction>
</comment>
<dbReference type="SUPFAM" id="SSF47616">
    <property type="entry name" value="GST C-terminal domain-like"/>
    <property type="match status" value="1"/>
</dbReference>
<dbReference type="InterPro" id="IPR010987">
    <property type="entry name" value="Glutathione-S-Trfase_C-like"/>
</dbReference>
<dbReference type="InterPro" id="IPR040079">
    <property type="entry name" value="Glutathione_S-Trfase"/>
</dbReference>
<dbReference type="PANTHER" id="PTHR11260:SF676">
    <property type="entry name" value="GLUTATHIONE S-TRANSFERASE U8"/>
    <property type="match status" value="1"/>
</dbReference>
<sequence>MGEELKLFGVWGSPFSRRVELALRLKGIPYDYMEEDLSNKSPSLLKYNPIHKKIPVLLHGGKPVVESLVILEYIEETWEGNHAILPKDPYERAMARFWARFLDDKCMPAMWMSCWTEGDAQQNFMKESKENLSILEGELKGKKFFGGNAIGLVDIAALFIAHWAGVLQEVAGISLVNEEKHPILFKWIEEFISSDIVVECLPARERLLAFFQAKKETMLATKAPAQ</sequence>
<evidence type="ECO:0000259" key="6">
    <source>
        <dbReference type="PROSITE" id="PS50405"/>
    </source>
</evidence>
<dbReference type="RefSeq" id="XP_010938161.1">
    <property type="nucleotide sequence ID" value="XM_010939859.3"/>
</dbReference>
<dbReference type="Pfam" id="PF00043">
    <property type="entry name" value="GST_C"/>
    <property type="match status" value="1"/>
</dbReference>
<dbReference type="InterPro" id="IPR036282">
    <property type="entry name" value="Glutathione-S-Trfase_C_sf"/>
</dbReference>
<dbReference type="KEGG" id="egu:105057288"/>
<dbReference type="Proteomes" id="UP000504607">
    <property type="component" value="Chromosome 14"/>
</dbReference>
<dbReference type="Gene3D" id="1.20.1050.10">
    <property type="match status" value="1"/>
</dbReference>
<dbReference type="AlphaFoldDB" id="A0A6I9S729"/>
<accession>A0A6I9S729</accession>
<dbReference type="SUPFAM" id="SSF52833">
    <property type="entry name" value="Thioredoxin-like"/>
    <property type="match status" value="1"/>
</dbReference>
<feature type="domain" description="GST C-terminal" evidence="6">
    <location>
        <begin position="88"/>
        <end position="217"/>
    </location>
</feature>
<dbReference type="FunCoup" id="A0A6I9S729">
    <property type="interactions" value="109"/>
</dbReference>
<dbReference type="SFLD" id="SFLDG01152">
    <property type="entry name" value="Main.3:_Omega-_and_Tau-like"/>
    <property type="match status" value="1"/>
</dbReference>
<evidence type="ECO:0000259" key="5">
    <source>
        <dbReference type="PROSITE" id="PS50404"/>
    </source>
</evidence>
<dbReference type="FunFam" id="3.40.30.10:FF:000014">
    <property type="entry name" value="Tau class glutathione S-transferase"/>
    <property type="match status" value="1"/>
</dbReference>
<dbReference type="GO" id="GO:0006749">
    <property type="term" value="P:glutathione metabolic process"/>
    <property type="evidence" value="ECO:0007669"/>
    <property type="project" value="InterPro"/>
</dbReference>
<organism evidence="7 8">
    <name type="scientific">Elaeis guineensis var. tenera</name>
    <name type="common">Oil palm</name>
    <dbReference type="NCBI Taxonomy" id="51953"/>
    <lineage>
        <taxon>Eukaryota</taxon>
        <taxon>Viridiplantae</taxon>
        <taxon>Streptophyta</taxon>
        <taxon>Embryophyta</taxon>
        <taxon>Tracheophyta</taxon>
        <taxon>Spermatophyta</taxon>
        <taxon>Magnoliopsida</taxon>
        <taxon>Liliopsida</taxon>
        <taxon>Arecaceae</taxon>
        <taxon>Arecoideae</taxon>
        <taxon>Cocoseae</taxon>
        <taxon>Elaeidinae</taxon>
        <taxon>Elaeis</taxon>
    </lineage>
</organism>
<dbReference type="GeneID" id="105057288"/>
<evidence type="ECO:0000256" key="2">
    <source>
        <dbReference type="ARBA" id="ARBA00022679"/>
    </source>
</evidence>
<dbReference type="PROSITE" id="PS50404">
    <property type="entry name" value="GST_NTER"/>
    <property type="match status" value="1"/>
</dbReference>
<dbReference type="FunFam" id="1.20.1050.10:FF:000012">
    <property type="entry name" value="Tau class glutathione S-transferase"/>
    <property type="match status" value="1"/>
</dbReference>
<dbReference type="InterPro" id="IPR045073">
    <property type="entry name" value="Omega/Tau-like"/>
</dbReference>
<evidence type="ECO:0000256" key="1">
    <source>
        <dbReference type="ARBA" id="ARBA00012452"/>
    </source>
</evidence>
<dbReference type="GO" id="GO:0005737">
    <property type="term" value="C:cytoplasm"/>
    <property type="evidence" value="ECO:0007669"/>
    <property type="project" value="TreeGrafter"/>
</dbReference>
<feature type="domain" description="GST N-terminal" evidence="5">
    <location>
        <begin position="3"/>
        <end position="82"/>
    </location>
</feature>
<dbReference type="Gene3D" id="3.40.30.10">
    <property type="entry name" value="Glutaredoxin"/>
    <property type="match status" value="1"/>
</dbReference>
<dbReference type="CDD" id="cd03185">
    <property type="entry name" value="GST_C_Tau"/>
    <property type="match status" value="1"/>
</dbReference>
<dbReference type="InterPro" id="IPR004045">
    <property type="entry name" value="Glutathione_S-Trfase_N"/>
</dbReference>
<name>A0A6I9S729_ELAGV</name>